<evidence type="ECO:0000256" key="1">
    <source>
        <dbReference type="SAM" id="MobiDB-lite"/>
    </source>
</evidence>
<dbReference type="HOGENOM" id="CLU_2143927_0_0_5"/>
<evidence type="ECO:0000313" key="3">
    <source>
        <dbReference type="EMBL" id="ADP71201.1"/>
    </source>
</evidence>
<feature type="domain" description="Ribbon-helix-helix" evidence="2">
    <location>
        <begin position="38"/>
        <end position="98"/>
    </location>
</feature>
<feature type="region of interest" description="Disordered" evidence="1">
    <location>
        <begin position="1"/>
        <end position="32"/>
    </location>
</feature>
<dbReference type="OrthoDB" id="7477016at2"/>
<accession>E3I0W1</accession>
<dbReference type="KEGG" id="rva:Rvan_1965"/>
<dbReference type="AlphaFoldDB" id="E3I0W1"/>
<protein>
    <recommendedName>
        <fullName evidence="2">Ribbon-helix-helix domain-containing protein</fullName>
    </recommendedName>
</protein>
<organism evidence="3 4">
    <name type="scientific">Rhodomicrobium vannielii (strain ATCC 17100 / DSM 162 / LMG 4299 / NCIMB 10020 / ATH 3.1.1)</name>
    <dbReference type="NCBI Taxonomy" id="648757"/>
    <lineage>
        <taxon>Bacteria</taxon>
        <taxon>Pseudomonadati</taxon>
        <taxon>Pseudomonadota</taxon>
        <taxon>Alphaproteobacteria</taxon>
        <taxon>Hyphomicrobiales</taxon>
        <taxon>Hyphomicrobiaceae</taxon>
        <taxon>Rhodomicrobium</taxon>
    </lineage>
</organism>
<dbReference type="EMBL" id="CP002292">
    <property type="protein sequence ID" value="ADP71201.1"/>
    <property type="molecule type" value="Genomic_DNA"/>
</dbReference>
<gene>
    <name evidence="3" type="ordered locus">Rvan_1965</name>
</gene>
<sequence length="112" mass="11487">MRKVIAHSRRTGGAGPAPGGGPETGSGDAAFDPALALPKKRSLAIAGHRTSITLEDAFWRELKATAEEQGRTVAALVAEIDAARGPAGLSAAIRVYLLGKKARAVASPPEAY</sequence>
<name>E3I0W1_RHOVT</name>
<dbReference type="RefSeq" id="WP_013419587.1">
    <property type="nucleotide sequence ID" value="NC_014664.1"/>
</dbReference>
<evidence type="ECO:0000259" key="2">
    <source>
        <dbReference type="Pfam" id="PF13467"/>
    </source>
</evidence>
<keyword evidence="4" id="KW-1185">Reference proteome</keyword>
<dbReference type="STRING" id="648757.Rvan_1965"/>
<reference evidence="4" key="1">
    <citation type="journal article" date="2011" name="J. Bacteriol.">
        <title>Genome sequences of eight morphologically diverse alphaproteobacteria.</title>
        <authorList>
            <consortium name="US DOE Joint Genome Institute"/>
            <person name="Brown P.J."/>
            <person name="Kysela D.T."/>
            <person name="Buechlein A."/>
            <person name="Hemmerich C."/>
            <person name="Brun Y.V."/>
        </authorList>
    </citation>
    <scope>NUCLEOTIDE SEQUENCE [LARGE SCALE GENOMIC DNA]</scope>
    <source>
        <strain evidence="4">ATCC 17100 / ATH 3.1.1 / DSM 162 / LMG 4299</strain>
    </source>
</reference>
<proteinExistence type="predicted"/>
<dbReference type="InterPro" id="IPR027373">
    <property type="entry name" value="RHH_dom"/>
</dbReference>
<dbReference type="Gene3D" id="1.10.3990.20">
    <property type="entry name" value="protein bp1543"/>
    <property type="match status" value="1"/>
</dbReference>
<evidence type="ECO:0000313" key="4">
    <source>
        <dbReference type="Proteomes" id="UP000001399"/>
    </source>
</evidence>
<dbReference type="InterPro" id="IPR038268">
    <property type="entry name" value="RHH_sf"/>
</dbReference>
<feature type="compositionally biased region" description="Basic residues" evidence="1">
    <location>
        <begin position="1"/>
        <end position="10"/>
    </location>
</feature>
<feature type="compositionally biased region" description="Gly residues" evidence="1">
    <location>
        <begin position="12"/>
        <end position="24"/>
    </location>
</feature>
<dbReference type="Pfam" id="PF13467">
    <property type="entry name" value="RHH_4"/>
    <property type="match status" value="1"/>
</dbReference>
<dbReference type="Proteomes" id="UP000001399">
    <property type="component" value="Chromosome"/>
</dbReference>
<dbReference type="eggNOG" id="COG4321">
    <property type="taxonomic scope" value="Bacteria"/>
</dbReference>